<evidence type="ECO:0000313" key="1">
    <source>
        <dbReference type="EMBL" id="EFA78761.1"/>
    </source>
</evidence>
<dbReference type="InParanoid" id="D3BIY7"/>
<dbReference type="EMBL" id="ADBJ01000037">
    <property type="protein sequence ID" value="EFA78761.1"/>
    <property type="molecule type" value="Genomic_DNA"/>
</dbReference>
<keyword evidence="2" id="KW-1185">Reference proteome</keyword>
<gene>
    <name evidence="1" type="ORF">PPL_08222</name>
</gene>
<dbReference type="InterPro" id="IPR015915">
    <property type="entry name" value="Kelch-typ_b-propeller"/>
</dbReference>
<accession>D3BIY7</accession>
<dbReference type="InterPro" id="IPR011043">
    <property type="entry name" value="Gal_Oxase/kelch_b-propeller"/>
</dbReference>
<organism evidence="1 2">
    <name type="scientific">Heterostelium pallidum (strain ATCC 26659 / Pp 5 / PN500)</name>
    <name type="common">Cellular slime mold</name>
    <name type="synonym">Polysphondylium pallidum</name>
    <dbReference type="NCBI Taxonomy" id="670386"/>
    <lineage>
        <taxon>Eukaryota</taxon>
        <taxon>Amoebozoa</taxon>
        <taxon>Evosea</taxon>
        <taxon>Eumycetozoa</taxon>
        <taxon>Dictyostelia</taxon>
        <taxon>Acytosteliales</taxon>
        <taxon>Acytosteliaceae</taxon>
        <taxon>Heterostelium</taxon>
    </lineage>
</organism>
<dbReference type="Gene3D" id="2.120.10.80">
    <property type="entry name" value="Kelch-type beta propeller"/>
    <property type="match status" value="1"/>
</dbReference>
<name>D3BIY7_HETP5</name>
<dbReference type="GeneID" id="31363702"/>
<evidence type="ECO:0008006" key="3">
    <source>
        <dbReference type="Google" id="ProtNLM"/>
    </source>
</evidence>
<comment type="caution">
    <text evidence="1">The sequence shown here is derived from an EMBL/GenBank/DDBJ whole genome shotgun (WGS) entry which is preliminary data.</text>
</comment>
<evidence type="ECO:0000313" key="2">
    <source>
        <dbReference type="Proteomes" id="UP000001396"/>
    </source>
</evidence>
<dbReference type="SUPFAM" id="SSF50965">
    <property type="entry name" value="Galactose oxidase, central domain"/>
    <property type="match status" value="1"/>
</dbReference>
<sequence>MKNHCAEHTRSHEFVCFACNELMCSRCTINHNNDHPDHVQQYDHIDNIRHYLNNLNLSESDNSKNNNNSYNVNNKDNLHLKAIWETLKTSTSLYQSLSATEDEIKQHFEQLHQYLVIEEHKLRGPIINDNDTIINQIDSNINQLKYIVNIINLNNKLNNKLEYNSIDNNDDSQSITEDTTEQYSTTTIMKSIISSSSLETFISDNNQTLFNDDHDPFNIDELIKQYNNDSSSLLLDIIHKYNNQFNMTTEINDNNNNNNKTSSIQSLSYKLKIKQPDFNQLNSIINRSIKLNRVVESSLLTTNNDDNKSSYIFTTHRSRGATLINTSNNNSIEQLDLNYDFYNTYQSIVSIGEYIYVFGGSDNPKKWMKFSMKSKSIEHIGDFKGIKGDRYFPVCYDGQDHIYLVIDFPKVKIDRFNINTMTFERYYQLPDEYDDQISAMIFKGSLYSISYKENNILKLDLVNSTITNHQIDIAPFRSCHDNNGNFFIYDEVTKRLIKYNVESKQSSNLEPIPKENECLFLIYHQESPTSSFIYSFGGVRQGNFKYSVEDDDWKSFLEDDKFDREWCASTSIQY</sequence>
<dbReference type="FunCoup" id="D3BIY7">
    <property type="interactions" value="49"/>
</dbReference>
<dbReference type="RefSeq" id="XP_020430885.1">
    <property type="nucleotide sequence ID" value="XM_020579046.1"/>
</dbReference>
<proteinExistence type="predicted"/>
<reference evidence="1 2" key="1">
    <citation type="journal article" date="2011" name="Genome Res.">
        <title>Phylogeny-wide analysis of social amoeba genomes highlights ancient origins for complex intercellular communication.</title>
        <authorList>
            <person name="Heidel A.J."/>
            <person name="Lawal H.M."/>
            <person name="Felder M."/>
            <person name="Schilde C."/>
            <person name="Helps N.R."/>
            <person name="Tunggal B."/>
            <person name="Rivero F."/>
            <person name="John U."/>
            <person name="Schleicher M."/>
            <person name="Eichinger L."/>
            <person name="Platzer M."/>
            <person name="Noegel A.A."/>
            <person name="Schaap P."/>
            <person name="Gloeckner G."/>
        </authorList>
    </citation>
    <scope>NUCLEOTIDE SEQUENCE [LARGE SCALE GENOMIC DNA]</scope>
    <source>
        <strain evidence="2">ATCC 26659 / Pp 5 / PN500</strain>
    </source>
</reference>
<dbReference type="AlphaFoldDB" id="D3BIY7"/>
<dbReference type="Proteomes" id="UP000001396">
    <property type="component" value="Unassembled WGS sequence"/>
</dbReference>
<protein>
    <recommendedName>
        <fullName evidence="3">B box-type domain-containing protein</fullName>
    </recommendedName>
</protein>